<feature type="compositionally biased region" description="Basic and acidic residues" evidence="6">
    <location>
        <begin position="382"/>
        <end position="391"/>
    </location>
</feature>
<evidence type="ECO:0000256" key="3">
    <source>
        <dbReference type="ARBA" id="ARBA00022737"/>
    </source>
</evidence>
<comment type="caution">
    <text evidence="7">The sequence shown here is derived from an EMBL/GenBank/DDBJ whole genome shotgun (WGS) entry which is preliminary data.</text>
</comment>
<dbReference type="SUPFAM" id="SSF50978">
    <property type="entry name" value="WD40 repeat-like"/>
    <property type="match status" value="1"/>
</dbReference>
<dbReference type="SMART" id="SM00320">
    <property type="entry name" value="WD40"/>
    <property type="match status" value="3"/>
</dbReference>
<name>A0A2S4PKP0_9PEZI</name>
<dbReference type="InterPro" id="IPR050505">
    <property type="entry name" value="WDR55/POC1"/>
</dbReference>
<evidence type="ECO:0000256" key="4">
    <source>
        <dbReference type="ARBA" id="ARBA00039238"/>
    </source>
</evidence>
<dbReference type="PANTHER" id="PTHR44019:SF20">
    <property type="entry name" value="WD REPEAT-CONTAINING PROTEIN 55"/>
    <property type="match status" value="1"/>
</dbReference>
<dbReference type="InterPro" id="IPR015943">
    <property type="entry name" value="WD40/YVTN_repeat-like_dom_sf"/>
</dbReference>
<dbReference type="PANTHER" id="PTHR44019">
    <property type="entry name" value="WD REPEAT-CONTAINING PROTEIN 55"/>
    <property type="match status" value="1"/>
</dbReference>
<protein>
    <recommendedName>
        <fullName evidence="4">WD repeat-containing protein JIP5</fullName>
    </recommendedName>
    <alternativeName>
        <fullName evidence="5">WD repeat-containing protein jip5</fullName>
    </alternativeName>
</protein>
<evidence type="ECO:0000313" key="8">
    <source>
        <dbReference type="Proteomes" id="UP000237438"/>
    </source>
</evidence>
<keyword evidence="3" id="KW-0677">Repeat</keyword>
<dbReference type="STRING" id="225359.A0A2S4PKP0"/>
<evidence type="ECO:0000256" key="5">
    <source>
        <dbReference type="ARBA" id="ARBA00039514"/>
    </source>
</evidence>
<evidence type="ECO:0000256" key="1">
    <source>
        <dbReference type="ARBA" id="ARBA00007625"/>
    </source>
</evidence>
<keyword evidence="2" id="KW-0853">WD repeat</keyword>
<organism evidence="7 8">
    <name type="scientific">Erysiphe pulchra</name>
    <dbReference type="NCBI Taxonomy" id="225359"/>
    <lineage>
        <taxon>Eukaryota</taxon>
        <taxon>Fungi</taxon>
        <taxon>Dikarya</taxon>
        <taxon>Ascomycota</taxon>
        <taxon>Pezizomycotina</taxon>
        <taxon>Leotiomycetes</taxon>
        <taxon>Erysiphales</taxon>
        <taxon>Erysiphaceae</taxon>
        <taxon>Erysiphe</taxon>
    </lineage>
</organism>
<dbReference type="Proteomes" id="UP000237438">
    <property type="component" value="Unassembled WGS sequence"/>
</dbReference>
<dbReference type="InterPro" id="IPR001680">
    <property type="entry name" value="WD40_rpt"/>
</dbReference>
<feature type="compositionally biased region" description="Acidic residues" evidence="6">
    <location>
        <begin position="357"/>
        <end position="381"/>
    </location>
</feature>
<keyword evidence="8" id="KW-1185">Reference proteome</keyword>
<dbReference type="EMBL" id="PEDP01002513">
    <property type="protein sequence ID" value="POS82619.1"/>
    <property type="molecule type" value="Genomic_DNA"/>
</dbReference>
<comment type="similarity">
    <text evidence="1">Belongs to the WD repeat WDR55 family.</text>
</comment>
<proteinExistence type="inferred from homology"/>
<reference evidence="7 8" key="1">
    <citation type="submission" date="2017-10" db="EMBL/GenBank/DDBJ databases">
        <title>Development of genomic resources for the powdery mildew, Erysiphe pulchra.</title>
        <authorList>
            <person name="Wadl P.A."/>
            <person name="Mack B.M."/>
            <person name="Moore G."/>
            <person name="Beltz S.B."/>
        </authorList>
    </citation>
    <scope>NUCLEOTIDE SEQUENCE [LARGE SCALE GENOMIC DNA]</scope>
    <source>
        <strain evidence="7">Cflorida</strain>
    </source>
</reference>
<dbReference type="OrthoDB" id="2288928at2759"/>
<dbReference type="Gene3D" id="2.130.10.10">
    <property type="entry name" value="YVTN repeat-like/Quinoprotein amine dehydrogenase"/>
    <property type="match status" value="2"/>
</dbReference>
<sequence length="415" mass="44891">MFENVCTLPLSSQLFAQDVHPTESILAVGLAGGHVESFRLPAVKTFESSDEDEMNMSIVSTGTSTIDTEWRTRRHRGSCRTLTYSVDGEALFSSGTDGLVKAASSNTGRVFSKIAIPPSNTNLIDASSLLHALSPQIIILATDSAALYIYDLRQSNHIGSKPAQKYQPHDDYVTSITSLPPHASSSSGFSKQWISTGGTTLAVTDLRKGVISRSENQEEELLTSIYVGGLPVKPGRSTGEKVILGDSSGFLTLWEKGFWEDQQERINIASRKADTCALESLALIPEDISDGGKNIVVGTENGDISVVTLGSNKITSTLNHDEIESVVALNFDIENRLISGGGTYVKVWQKRFFSSDSTDDKEDEEDEEDSSSDNSDDNTGESDEKASDSYPKKVKLKTANGKMNAHGIMSFQGLD</sequence>
<feature type="region of interest" description="Disordered" evidence="6">
    <location>
        <begin position="355"/>
        <end position="401"/>
    </location>
</feature>
<evidence type="ECO:0000313" key="7">
    <source>
        <dbReference type="EMBL" id="POS82619.1"/>
    </source>
</evidence>
<evidence type="ECO:0000256" key="2">
    <source>
        <dbReference type="ARBA" id="ARBA00022574"/>
    </source>
</evidence>
<dbReference type="InterPro" id="IPR036322">
    <property type="entry name" value="WD40_repeat_dom_sf"/>
</dbReference>
<dbReference type="AlphaFoldDB" id="A0A2S4PKP0"/>
<accession>A0A2S4PKP0</accession>
<gene>
    <name evidence="7" type="ORF">EPUL_006193</name>
</gene>
<evidence type="ECO:0000256" key="6">
    <source>
        <dbReference type="SAM" id="MobiDB-lite"/>
    </source>
</evidence>